<evidence type="ECO:0000256" key="1">
    <source>
        <dbReference type="ARBA" id="ARBA00022490"/>
    </source>
</evidence>
<comment type="similarity">
    <text evidence="8">Belongs to the MobA family.</text>
</comment>
<dbReference type="GO" id="GO:0061603">
    <property type="term" value="F:molybdenum cofactor guanylyltransferase activity"/>
    <property type="evidence" value="ECO:0007669"/>
    <property type="project" value="UniProtKB-EC"/>
</dbReference>
<dbReference type="EC" id="2.7.7.77" evidence="8"/>
<keyword evidence="10" id="KW-0548">Nucleotidyltransferase</keyword>
<comment type="caution">
    <text evidence="8">Lacks conserved residue(s) required for the propagation of feature annotation.</text>
</comment>
<gene>
    <name evidence="8" type="primary">mobA</name>
    <name evidence="10" type="ORF">GGR88_002135</name>
</gene>
<dbReference type="Pfam" id="PF12804">
    <property type="entry name" value="NTP_transf_3"/>
    <property type="match status" value="1"/>
</dbReference>
<reference evidence="10 11" key="1">
    <citation type="submission" date="2020-03" db="EMBL/GenBank/DDBJ databases">
        <title>Genomic Encyclopedia of Type Strains, Phase IV (KMG-IV): sequencing the most valuable type-strain genomes for metagenomic binning, comparative biology and taxonomic classification.</title>
        <authorList>
            <person name="Goeker M."/>
        </authorList>
    </citation>
    <scope>NUCLEOTIDE SEQUENCE [LARGE SCALE GENOMIC DNA]</scope>
    <source>
        <strain evidence="10 11">DSM 27651</strain>
    </source>
</reference>
<dbReference type="CDD" id="cd02503">
    <property type="entry name" value="MobA"/>
    <property type="match status" value="1"/>
</dbReference>
<dbReference type="PANTHER" id="PTHR19136:SF81">
    <property type="entry name" value="MOLYBDENUM COFACTOR GUANYLYLTRANSFERASE"/>
    <property type="match status" value="1"/>
</dbReference>
<accession>A0ABX0XPI1</accession>
<keyword evidence="4 8" id="KW-0547">Nucleotide-binding</keyword>
<sequence length="179" mass="18670">MRLLGAILAGGEARRFGSDKALAPVGDRAMIDHVADRLRPQVAALVVVGRDHGAFTRIYDAPAPGLGPLGALLGALRHAAEGGYHAVLSAPCDMPLLPPDLADRLRPAPAYVAQHPVVGLWPVEAAPLLATILGSDNRAVRAFADRCGARAVGIDGLININRPGDLERLGPIGHSTVER</sequence>
<protein>
    <recommendedName>
        <fullName evidence="8">Molybdenum cofactor guanylyltransferase</fullName>
        <shortName evidence="8">MoCo guanylyltransferase</shortName>
        <ecNumber evidence="8">2.7.7.77</ecNumber>
    </recommendedName>
    <alternativeName>
        <fullName evidence="8">GTP:molybdopterin guanylyltransferase</fullName>
    </alternativeName>
    <alternativeName>
        <fullName evidence="8">Mo-MPT guanylyltransferase</fullName>
    </alternativeName>
    <alternativeName>
        <fullName evidence="8">Molybdopterin guanylyltransferase</fullName>
    </alternativeName>
    <alternativeName>
        <fullName evidence="8">Molybdopterin-guanine dinucleotide synthase</fullName>
        <shortName evidence="8">MGD synthase</shortName>
    </alternativeName>
</protein>
<evidence type="ECO:0000313" key="10">
    <source>
        <dbReference type="EMBL" id="NJC34621.1"/>
    </source>
</evidence>
<comment type="subunit">
    <text evidence="8">Monomer.</text>
</comment>
<dbReference type="SUPFAM" id="SSF53448">
    <property type="entry name" value="Nucleotide-diphospho-sugar transferases"/>
    <property type="match status" value="1"/>
</dbReference>
<comment type="catalytic activity">
    <reaction evidence="8">
        <text>Mo-molybdopterin + GTP + H(+) = Mo-molybdopterin guanine dinucleotide + diphosphate</text>
        <dbReference type="Rhea" id="RHEA:34243"/>
        <dbReference type="ChEBI" id="CHEBI:15378"/>
        <dbReference type="ChEBI" id="CHEBI:33019"/>
        <dbReference type="ChEBI" id="CHEBI:37565"/>
        <dbReference type="ChEBI" id="CHEBI:71302"/>
        <dbReference type="ChEBI" id="CHEBI:71310"/>
        <dbReference type="EC" id="2.7.7.77"/>
    </reaction>
</comment>
<evidence type="ECO:0000256" key="5">
    <source>
        <dbReference type="ARBA" id="ARBA00022842"/>
    </source>
</evidence>
<keyword evidence="2 8" id="KW-0808">Transferase</keyword>
<evidence type="ECO:0000256" key="2">
    <source>
        <dbReference type="ARBA" id="ARBA00022679"/>
    </source>
</evidence>
<evidence type="ECO:0000259" key="9">
    <source>
        <dbReference type="Pfam" id="PF12804"/>
    </source>
</evidence>
<feature type="domain" description="MobA-like NTP transferase" evidence="9">
    <location>
        <begin position="5"/>
        <end position="134"/>
    </location>
</feature>
<comment type="subcellular location">
    <subcellularLocation>
        <location evidence="8">Cytoplasm</location>
    </subcellularLocation>
</comment>
<feature type="binding site" evidence="8">
    <location>
        <position position="20"/>
    </location>
    <ligand>
        <name>GTP</name>
        <dbReference type="ChEBI" id="CHEBI:37565"/>
    </ligand>
</feature>
<evidence type="ECO:0000256" key="7">
    <source>
        <dbReference type="ARBA" id="ARBA00023150"/>
    </source>
</evidence>
<keyword evidence="3 8" id="KW-0479">Metal-binding</keyword>
<dbReference type="InterPro" id="IPR029044">
    <property type="entry name" value="Nucleotide-diphossugar_trans"/>
</dbReference>
<evidence type="ECO:0000256" key="4">
    <source>
        <dbReference type="ARBA" id="ARBA00022741"/>
    </source>
</evidence>
<proteinExistence type="inferred from homology"/>
<dbReference type="InterPro" id="IPR025877">
    <property type="entry name" value="MobA-like_NTP_Trfase"/>
</dbReference>
<dbReference type="HAMAP" id="MF_00316">
    <property type="entry name" value="MobA"/>
    <property type="match status" value="1"/>
</dbReference>
<keyword evidence="7 8" id="KW-0501">Molybdenum cofactor biosynthesis</keyword>
<organism evidence="10 11">
    <name type="scientific">Sphingomonas jejuensis</name>
    <dbReference type="NCBI Taxonomy" id="904715"/>
    <lineage>
        <taxon>Bacteria</taxon>
        <taxon>Pseudomonadati</taxon>
        <taxon>Pseudomonadota</taxon>
        <taxon>Alphaproteobacteria</taxon>
        <taxon>Sphingomonadales</taxon>
        <taxon>Sphingomonadaceae</taxon>
        <taxon>Sphingomonas</taxon>
    </lineage>
</organism>
<feature type="binding site" evidence="8">
    <location>
        <position position="93"/>
    </location>
    <ligand>
        <name>Mg(2+)</name>
        <dbReference type="ChEBI" id="CHEBI:18420"/>
    </ligand>
</feature>
<keyword evidence="11" id="KW-1185">Reference proteome</keyword>
<feature type="binding site" evidence="8">
    <location>
        <begin position="8"/>
        <end position="10"/>
    </location>
    <ligand>
        <name>GTP</name>
        <dbReference type="ChEBI" id="CHEBI:37565"/>
    </ligand>
</feature>
<name>A0ABX0XPI1_9SPHN</name>
<dbReference type="Gene3D" id="3.90.550.10">
    <property type="entry name" value="Spore Coat Polysaccharide Biosynthesis Protein SpsA, Chain A"/>
    <property type="match status" value="1"/>
</dbReference>
<comment type="caution">
    <text evidence="10">The sequence shown here is derived from an EMBL/GenBank/DDBJ whole genome shotgun (WGS) entry which is preliminary data.</text>
</comment>
<dbReference type="RefSeq" id="WP_167954761.1">
    <property type="nucleotide sequence ID" value="NZ_JAATJE010000002.1"/>
</dbReference>
<evidence type="ECO:0000256" key="6">
    <source>
        <dbReference type="ARBA" id="ARBA00023134"/>
    </source>
</evidence>
<feature type="binding site" evidence="8">
    <location>
        <position position="93"/>
    </location>
    <ligand>
        <name>GTP</name>
        <dbReference type="ChEBI" id="CHEBI:37565"/>
    </ligand>
</feature>
<keyword evidence="1 8" id="KW-0963">Cytoplasm</keyword>
<dbReference type="EMBL" id="JAATJE010000002">
    <property type="protein sequence ID" value="NJC34621.1"/>
    <property type="molecule type" value="Genomic_DNA"/>
</dbReference>
<keyword evidence="6 8" id="KW-0342">GTP-binding</keyword>
<keyword evidence="5 8" id="KW-0460">Magnesium</keyword>
<evidence type="ECO:0000256" key="3">
    <source>
        <dbReference type="ARBA" id="ARBA00022723"/>
    </source>
</evidence>
<evidence type="ECO:0000313" key="11">
    <source>
        <dbReference type="Proteomes" id="UP000734218"/>
    </source>
</evidence>
<comment type="cofactor">
    <cofactor evidence="8">
        <name>Mg(2+)</name>
        <dbReference type="ChEBI" id="CHEBI:18420"/>
    </cofactor>
</comment>
<dbReference type="InterPro" id="IPR013482">
    <property type="entry name" value="Molybde_CF_guanTrfase"/>
</dbReference>
<comment type="function">
    <text evidence="8">Transfers a GMP moiety from GTP to Mo-molybdopterin (Mo-MPT) cofactor (Moco or molybdenum cofactor) to form Mo-molybdopterin guanine dinucleotide (Mo-MGD) cofactor.</text>
</comment>
<dbReference type="PANTHER" id="PTHR19136">
    <property type="entry name" value="MOLYBDENUM COFACTOR GUANYLYLTRANSFERASE"/>
    <property type="match status" value="1"/>
</dbReference>
<evidence type="ECO:0000256" key="8">
    <source>
        <dbReference type="HAMAP-Rule" id="MF_00316"/>
    </source>
</evidence>
<dbReference type="Proteomes" id="UP000734218">
    <property type="component" value="Unassembled WGS sequence"/>
</dbReference>
<comment type="domain">
    <text evidence="8">The N-terminal domain determines nucleotide recognition and specific binding, while the C-terminal domain determines the specific binding to the target protein.</text>
</comment>